<dbReference type="PANTHER" id="PTHR42915:SF1">
    <property type="entry name" value="PEPTIDOGLYCAN BETA-N-ACETYLMURAMIDASE NAMZ"/>
    <property type="match status" value="1"/>
</dbReference>
<dbReference type="Pfam" id="PF07075">
    <property type="entry name" value="NamZ_N"/>
    <property type="match status" value="1"/>
</dbReference>
<gene>
    <name evidence="3" type="ORF">HRbin17_00163</name>
</gene>
<evidence type="ECO:0000313" key="4">
    <source>
        <dbReference type="Proteomes" id="UP000236173"/>
    </source>
</evidence>
<feature type="domain" description="Peptidoglycan beta-N-acetylmuramidase NamZ N-terminal" evidence="1">
    <location>
        <begin position="21"/>
        <end position="220"/>
    </location>
</feature>
<dbReference type="AlphaFoldDB" id="A0A2H5X946"/>
<dbReference type="InterPro" id="IPR048503">
    <property type="entry name" value="NamZ_C"/>
</dbReference>
<dbReference type="PANTHER" id="PTHR42915">
    <property type="entry name" value="HYPOTHETICAL 460 KDA PROTEIN IN FEUA-SIGW INTERGENIC REGION [PRECURSOR]"/>
    <property type="match status" value="1"/>
</dbReference>
<dbReference type="InterPro" id="IPR008302">
    <property type="entry name" value="NamZ"/>
</dbReference>
<dbReference type="GO" id="GO:0033922">
    <property type="term" value="F:peptidoglycan beta-N-acetylmuramidase activity"/>
    <property type="evidence" value="ECO:0007669"/>
    <property type="project" value="InterPro"/>
</dbReference>
<protein>
    <recommendedName>
        <fullName evidence="5">DUF1343 domain-containing protein</fullName>
    </recommendedName>
</protein>
<comment type="caution">
    <text evidence="3">The sequence shown here is derived from an EMBL/GenBank/DDBJ whole genome shotgun (WGS) entry which is preliminary data.</text>
</comment>
<dbReference type="Proteomes" id="UP000236173">
    <property type="component" value="Unassembled WGS sequence"/>
</dbReference>
<dbReference type="PIRSF" id="PIRSF016719">
    <property type="entry name" value="UCP016719"/>
    <property type="match status" value="1"/>
</dbReference>
<proteinExistence type="predicted"/>
<dbReference type="EMBL" id="BEHT01000001">
    <property type="protein sequence ID" value="GBC97674.1"/>
    <property type="molecule type" value="Genomic_DNA"/>
</dbReference>
<feature type="domain" description="Peptidoglycan beta-N-acetylmuramidase NamZ C-terminal" evidence="2">
    <location>
        <begin position="225"/>
        <end position="376"/>
    </location>
</feature>
<dbReference type="InterPro" id="IPR048502">
    <property type="entry name" value="NamZ_N"/>
</dbReference>
<dbReference type="Gene3D" id="3.90.1150.140">
    <property type="match status" value="1"/>
</dbReference>
<dbReference type="Gene3D" id="3.40.50.12170">
    <property type="entry name" value="Uncharacterised protein PF07075, DUF1343"/>
    <property type="match status" value="1"/>
</dbReference>
<evidence type="ECO:0000313" key="3">
    <source>
        <dbReference type="EMBL" id="GBC97674.1"/>
    </source>
</evidence>
<sequence length="377" mass="41737">MVKLGVEVLLQRSDRRRWRFGMVTNALATTRDLVVSVDALRHAGFDVAALFVPEHGFYGAAAAGEKVASDYDPRRRLPVYSLYGETLQPLPEWLNGLDAILVDLPDVGCRFYTYAWTMSHVVEAAASAGLPVIVLDRPNPINGVQVEGKNQTDIVGSLVGRFPIAVRHGLTLGELALWLQKVHFPHAHVEVVPCEGWRRTMWWDETKLPWVPPSPAMATLDTATVYPGTCLVEGTNLSEGRGTAHPFEWVGAPFADEEEVATVLNRLNLPGVRFRPHRFVPTASKHAGAVCRGVQVHVTDRTVFHAVRTGLCVIAAFKQLYPHDFTWREGTIDRLIGTSTFRKALDESDEPLAVALAWDVEPDTSFLQQRAGCLLYA</sequence>
<name>A0A2H5X946_9BACT</name>
<evidence type="ECO:0008006" key="5">
    <source>
        <dbReference type="Google" id="ProtNLM"/>
    </source>
</evidence>
<evidence type="ECO:0000259" key="1">
    <source>
        <dbReference type="Pfam" id="PF07075"/>
    </source>
</evidence>
<dbReference type="Pfam" id="PF20732">
    <property type="entry name" value="NamZ_C"/>
    <property type="match status" value="1"/>
</dbReference>
<organism evidence="3 4">
    <name type="scientific">Candidatus Fervidibacter japonicus</name>
    <dbReference type="NCBI Taxonomy" id="2035412"/>
    <lineage>
        <taxon>Bacteria</taxon>
        <taxon>Candidatus Fervidibacterota</taxon>
        <taxon>Candidatus Fervidibacter</taxon>
    </lineage>
</organism>
<reference evidence="4" key="1">
    <citation type="submission" date="2017-09" db="EMBL/GenBank/DDBJ databases">
        <title>Metaegenomics of thermophilic ammonia-oxidizing enrichment culture.</title>
        <authorList>
            <person name="Kato S."/>
            <person name="Suzuki K."/>
        </authorList>
    </citation>
    <scope>NUCLEOTIDE SEQUENCE [LARGE SCALE GENOMIC DNA]</scope>
</reference>
<evidence type="ECO:0000259" key="2">
    <source>
        <dbReference type="Pfam" id="PF20732"/>
    </source>
</evidence>
<accession>A0A2H5X946</accession>